<comment type="caution">
    <text evidence="1">The sequence shown here is derived from an EMBL/GenBank/DDBJ whole genome shotgun (WGS) entry which is preliminary data.</text>
</comment>
<keyword evidence="1" id="KW-0378">Hydrolase</keyword>
<proteinExistence type="predicted"/>
<dbReference type="Proteomes" id="UP001056778">
    <property type="component" value="Chromosome 5"/>
</dbReference>
<organism evidence="1 2">
    <name type="scientific">Holotrichia oblita</name>
    <name type="common">Chafer beetle</name>
    <dbReference type="NCBI Taxonomy" id="644536"/>
    <lineage>
        <taxon>Eukaryota</taxon>
        <taxon>Metazoa</taxon>
        <taxon>Ecdysozoa</taxon>
        <taxon>Arthropoda</taxon>
        <taxon>Hexapoda</taxon>
        <taxon>Insecta</taxon>
        <taxon>Pterygota</taxon>
        <taxon>Neoptera</taxon>
        <taxon>Endopterygota</taxon>
        <taxon>Coleoptera</taxon>
        <taxon>Polyphaga</taxon>
        <taxon>Scarabaeiformia</taxon>
        <taxon>Scarabaeidae</taxon>
        <taxon>Melolonthinae</taxon>
        <taxon>Holotrichia</taxon>
    </lineage>
</organism>
<reference evidence="1" key="1">
    <citation type="submission" date="2022-04" db="EMBL/GenBank/DDBJ databases">
        <title>Chromosome-scale genome assembly of Holotrichia oblita Faldermann.</title>
        <authorList>
            <person name="Rongchong L."/>
        </authorList>
    </citation>
    <scope>NUCLEOTIDE SEQUENCE</scope>
    <source>
        <strain evidence="1">81SQS9</strain>
    </source>
</reference>
<keyword evidence="2" id="KW-1185">Reference proteome</keyword>
<accession>A0ACB9T2Z8</accession>
<name>A0ACB9T2Z8_HOLOL</name>
<sequence>MLNIFGESKKFRCADDDHQPHPLVLTELINNGDIAHAQAKAFVEIEDFRDVVSYSGFFQVNKEFNSNLFFWYFPSQSNVNNDPLILWLQGGPGISSLVGLFVENGPFELASKFDIKLRMHSWTKRFSMIYIDNPVGTGYSYTEQEGYAQNETIIAKQLHAGLKQFFKLFPEIAKNDFYIMGESYGGKFAISLAQLIDHTNPKRTKKIPLKGIAIGSAFCDPINQIGYGDYLYEIGLIDHNARERFYFLENCIKEHIKNKKWLDAFRTYDYLIGGDIITETVYKNVTGLDHFFNYVSDNNPMNQLDLVSYFVTLEELRKALHVGYVRFNITNPIVEEYLKQDIMKSVANSLPQLLRNYKFCSLTDN</sequence>
<evidence type="ECO:0000313" key="2">
    <source>
        <dbReference type="Proteomes" id="UP001056778"/>
    </source>
</evidence>
<evidence type="ECO:0000313" key="1">
    <source>
        <dbReference type="EMBL" id="KAI4461109.1"/>
    </source>
</evidence>
<gene>
    <name evidence="1" type="ORF">MML48_5g00010634</name>
</gene>
<keyword evidence="1" id="KW-0121">Carboxypeptidase</keyword>
<protein>
    <submittedName>
        <fullName evidence="1">Serine protease family s10 serine carboxypeptidase</fullName>
    </submittedName>
</protein>
<keyword evidence="1" id="KW-0645">Protease</keyword>
<dbReference type="EMBL" id="CM043019">
    <property type="protein sequence ID" value="KAI4461109.1"/>
    <property type="molecule type" value="Genomic_DNA"/>
</dbReference>